<feature type="domain" description="Disease resistance protein winged helix" evidence="3">
    <location>
        <begin position="1"/>
        <end position="61"/>
    </location>
</feature>
<comment type="caution">
    <text evidence="4">The sequence shown here is derived from an EMBL/GenBank/DDBJ whole genome shotgun (WGS) entry which is preliminary data.</text>
</comment>
<keyword evidence="5" id="KW-1185">Reference proteome</keyword>
<accession>A0ABD2Z7B7</accession>
<reference evidence="4 5" key="1">
    <citation type="submission" date="2024-11" db="EMBL/GenBank/DDBJ databases">
        <title>A near-complete genome assembly of Cinchona calisaya.</title>
        <authorList>
            <person name="Lian D.C."/>
            <person name="Zhao X.W."/>
            <person name="Wei L."/>
        </authorList>
    </citation>
    <scope>NUCLEOTIDE SEQUENCE [LARGE SCALE GENOMIC DNA]</scope>
    <source>
        <tissue evidence="4">Nenye</tissue>
    </source>
</reference>
<dbReference type="Pfam" id="PF23559">
    <property type="entry name" value="WHD_DRP"/>
    <property type="match status" value="1"/>
</dbReference>
<dbReference type="Gene3D" id="1.10.10.10">
    <property type="entry name" value="Winged helix-like DNA-binding domain superfamily/Winged helix DNA-binding domain"/>
    <property type="match status" value="1"/>
</dbReference>
<gene>
    <name evidence="4" type="ORF">ACH5RR_026724</name>
</gene>
<keyword evidence="1" id="KW-0547">Nucleotide-binding</keyword>
<dbReference type="InterPro" id="IPR036388">
    <property type="entry name" value="WH-like_DNA-bd_sf"/>
</dbReference>
<dbReference type="PANTHER" id="PTHR23155:SF1205">
    <property type="entry name" value="DISEASE RESISTANCE PROTEIN RPM1"/>
    <property type="match status" value="1"/>
</dbReference>
<dbReference type="PANTHER" id="PTHR23155">
    <property type="entry name" value="DISEASE RESISTANCE PROTEIN RP"/>
    <property type="match status" value="1"/>
</dbReference>
<dbReference type="InterPro" id="IPR044974">
    <property type="entry name" value="Disease_R_plants"/>
</dbReference>
<keyword evidence="2" id="KW-0067">ATP-binding</keyword>
<dbReference type="AlphaFoldDB" id="A0ABD2Z7B7"/>
<proteinExistence type="predicted"/>
<protein>
    <recommendedName>
        <fullName evidence="3">Disease resistance protein winged helix domain-containing protein</fullName>
    </recommendedName>
</protein>
<organism evidence="4 5">
    <name type="scientific">Cinchona calisaya</name>
    <dbReference type="NCBI Taxonomy" id="153742"/>
    <lineage>
        <taxon>Eukaryota</taxon>
        <taxon>Viridiplantae</taxon>
        <taxon>Streptophyta</taxon>
        <taxon>Embryophyta</taxon>
        <taxon>Tracheophyta</taxon>
        <taxon>Spermatophyta</taxon>
        <taxon>Magnoliopsida</taxon>
        <taxon>eudicotyledons</taxon>
        <taxon>Gunneridae</taxon>
        <taxon>Pentapetalae</taxon>
        <taxon>asterids</taxon>
        <taxon>lamiids</taxon>
        <taxon>Gentianales</taxon>
        <taxon>Rubiaceae</taxon>
        <taxon>Cinchonoideae</taxon>
        <taxon>Cinchoneae</taxon>
        <taxon>Cinchona</taxon>
    </lineage>
</organism>
<name>A0ABD2Z7B7_9GENT</name>
<evidence type="ECO:0000313" key="5">
    <source>
        <dbReference type="Proteomes" id="UP001630127"/>
    </source>
</evidence>
<dbReference type="InterPro" id="IPR058922">
    <property type="entry name" value="WHD_DRP"/>
</dbReference>
<evidence type="ECO:0000313" key="4">
    <source>
        <dbReference type="EMBL" id="KAL3514007.1"/>
    </source>
</evidence>
<dbReference type="EMBL" id="JBJUIK010000011">
    <property type="protein sequence ID" value="KAL3514007.1"/>
    <property type="molecule type" value="Genomic_DNA"/>
</dbReference>
<evidence type="ECO:0000256" key="1">
    <source>
        <dbReference type="ARBA" id="ARBA00022741"/>
    </source>
</evidence>
<evidence type="ECO:0000259" key="3">
    <source>
        <dbReference type="Pfam" id="PF23559"/>
    </source>
</evidence>
<sequence length="204" mass="24021">MIRLWISEGFVQQPNTGKKSLKQEAESYLNDLIDRSLVMIARKCSTGGVKACHVHDVLREFCSAELEKRRCVIRENVSGGIAVLYGGFERHKLNLLRIFLSTKVQHICSLLYFRKLVIDMNYVGREYPFELESSALVRCSRNYLSEQDFRNLLSVNRYNLSENVMFRNRLVVLGTRTSLRRRLNYGSFLKYKNLKECWTWEMFQ</sequence>
<evidence type="ECO:0000256" key="2">
    <source>
        <dbReference type="ARBA" id="ARBA00022840"/>
    </source>
</evidence>
<dbReference type="Proteomes" id="UP001630127">
    <property type="component" value="Unassembled WGS sequence"/>
</dbReference>